<evidence type="ECO:0000313" key="3">
    <source>
        <dbReference type="EMBL" id="MCE9238108.1"/>
    </source>
</evidence>
<evidence type="ECO:0000313" key="7">
    <source>
        <dbReference type="Proteomes" id="UP000283616"/>
    </source>
</evidence>
<evidence type="ECO:0000313" key="1">
    <source>
        <dbReference type="EMBL" id="CUO78981.1"/>
    </source>
</evidence>
<protein>
    <submittedName>
        <fullName evidence="1">Uncharacterized protein</fullName>
    </submittedName>
</protein>
<evidence type="ECO:0000313" key="2">
    <source>
        <dbReference type="EMBL" id="KAB4478045.1"/>
    </source>
</evidence>
<evidence type="ECO:0000313" key="8">
    <source>
        <dbReference type="Proteomes" id="UP000488521"/>
    </source>
</evidence>
<reference evidence="2 8" key="3">
    <citation type="journal article" date="2019" name="Nat. Med.">
        <title>A library of human gut bacterial isolates paired with longitudinal multiomics data enables mechanistic microbiome research.</title>
        <authorList>
            <person name="Poyet M."/>
            <person name="Groussin M."/>
            <person name="Gibbons S.M."/>
            <person name="Avila-Pacheco J."/>
            <person name="Jiang X."/>
            <person name="Kearney S.M."/>
            <person name="Perrotta A.R."/>
            <person name="Berdy B."/>
            <person name="Zhao S."/>
            <person name="Lieberman T.D."/>
            <person name="Swanson P.K."/>
            <person name="Smith M."/>
            <person name="Roesemann S."/>
            <person name="Alexander J.E."/>
            <person name="Rich S.A."/>
            <person name="Livny J."/>
            <person name="Vlamakis H."/>
            <person name="Clish C."/>
            <person name="Bullock K."/>
            <person name="Deik A."/>
            <person name="Scott J."/>
            <person name="Pierce K.A."/>
            <person name="Xavier R.J."/>
            <person name="Alm E.J."/>
        </authorList>
    </citation>
    <scope>NUCLEOTIDE SEQUENCE [LARGE SCALE GENOMIC DNA]</scope>
    <source>
        <strain evidence="2 8">BIOML-A156</strain>
    </source>
</reference>
<reference evidence="4 7" key="2">
    <citation type="submission" date="2018-08" db="EMBL/GenBank/DDBJ databases">
        <title>A genome reference for cultivated species of the human gut microbiota.</title>
        <authorList>
            <person name="Zou Y."/>
            <person name="Xue W."/>
            <person name="Luo G."/>
        </authorList>
    </citation>
    <scope>NUCLEOTIDE SEQUENCE [LARGE SCALE GENOMIC DNA]</scope>
    <source>
        <strain evidence="4 7">AF37-12</strain>
    </source>
</reference>
<dbReference type="EMBL" id="CP083685">
    <property type="protein sequence ID" value="UYU90553.1"/>
    <property type="molecule type" value="Genomic_DNA"/>
</dbReference>
<reference evidence="3" key="5">
    <citation type="submission" date="2021-07" db="EMBL/GenBank/DDBJ databases">
        <title>Comparative genomics of Bacteroides fragilis group isolates reveals species-dependent resistance mechanisms and validates clinical tools for resistance prediction.</title>
        <authorList>
            <person name="Wallace M.J."/>
            <person name="Jean S."/>
            <person name="Wallace M.A."/>
            <person name="Carey-Ann B.D."/>
            <person name="Dantas G."/>
        </authorList>
    </citation>
    <scope>NUCLEOTIDE SEQUENCE</scope>
    <source>
        <strain evidence="3">BJH_160</strain>
    </source>
</reference>
<evidence type="ECO:0000313" key="5">
    <source>
        <dbReference type="EMBL" id="UYU90553.1"/>
    </source>
</evidence>
<dbReference type="EMBL" id="QROV01000016">
    <property type="protein sequence ID" value="RHL57504.1"/>
    <property type="molecule type" value="Genomic_DNA"/>
</dbReference>
<dbReference type="EMBL" id="CZAP01000001">
    <property type="protein sequence ID" value="CUO78981.1"/>
    <property type="molecule type" value="Genomic_DNA"/>
</dbReference>
<dbReference type="EMBL" id="JAHYQA010000006">
    <property type="protein sequence ID" value="MCE9238108.1"/>
    <property type="molecule type" value="Genomic_DNA"/>
</dbReference>
<reference evidence="5" key="4">
    <citation type="submission" date="2021-06" db="EMBL/GenBank/DDBJ databases">
        <title>Interrogation of the integrated mobile genetic elements in gut-associated Bacteroides with a consensus prediction approach.</title>
        <authorList>
            <person name="Campbell D.E."/>
            <person name="Leigh J.R."/>
            <person name="Kim T."/>
            <person name="England W."/>
            <person name="Whitaker R.J."/>
            <person name="Degnan P.H."/>
        </authorList>
    </citation>
    <scope>NUCLEOTIDE SEQUENCE</scope>
    <source>
        <strain evidence="5">VPI-3443</strain>
    </source>
</reference>
<organism evidence="1 6">
    <name type="scientific">Bacteroides thetaiotaomicron</name>
    <dbReference type="NCBI Taxonomy" id="818"/>
    <lineage>
        <taxon>Bacteria</taxon>
        <taxon>Pseudomonadati</taxon>
        <taxon>Bacteroidota</taxon>
        <taxon>Bacteroidia</taxon>
        <taxon>Bacteroidales</taxon>
        <taxon>Bacteroidaceae</taxon>
        <taxon>Bacteroides</taxon>
    </lineage>
</organism>
<dbReference type="Proteomes" id="UP000488521">
    <property type="component" value="Unassembled WGS sequence"/>
</dbReference>
<dbReference type="EMBL" id="WCRS01000002">
    <property type="protein sequence ID" value="KAB4478045.1"/>
    <property type="molecule type" value="Genomic_DNA"/>
</dbReference>
<sequence>MKYYVVKFTGPFGFIKPWTAVRDASGGETYSQQFLTPSIVEGIRQKLEVKSILRHRLIYAGIDVQQEVVQAKAWSKKGKQYIKERSILKRGVMLYPSLYLAFEYSDDAERAALQHICLCRNEDVLLPDASIKEMTQEEFDRLDGYELRFETNSDSFLVGYNRFKENEEMVGYIEIVGNPVQKERYEQL</sequence>
<dbReference type="AlphaFoldDB" id="A0A174HXL0"/>
<accession>A0A174HXL0</accession>
<dbReference type="Proteomes" id="UP001162960">
    <property type="component" value="Chromosome"/>
</dbReference>
<reference evidence="1 6" key="1">
    <citation type="submission" date="2015-09" db="EMBL/GenBank/DDBJ databases">
        <authorList>
            <consortium name="Pathogen Informatics"/>
        </authorList>
    </citation>
    <scope>NUCLEOTIDE SEQUENCE [LARGE SCALE GENOMIC DNA]</scope>
    <source>
        <strain evidence="1 6">2789STDY5834899</strain>
    </source>
</reference>
<dbReference type="Proteomes" id="UP000283616">
    <property type="component" value="Unassembled WGS sequence"/>
</dbReference>
<name>A0A174HXL0_BACT4</name>
<dbReference type="GeneID" id="69590102"/>
<evidence type="ECO:0000313" key="4">
    <source>
        <dbReference type="EMBL" id="RHL57504.1"/>
    </source>
</evidence>
<gene>
    <name evidence="4" type="ORF">DW011_14520</name>
    <name evidence="1" type="ORF">ERS852511_00079</name>
    <name evidence="2" type="ORF">GAN59_03800</name>
    <name evidence="3" type="ORF">K0H07_13245</name>
    <name evidence="5" type="ORF">KQP74_21950</name>
</gene>
<dbReference type="Proteomes" id="UP000095576">
    <property type="component" value="Unassembled WGS sequence"/>
</dbReference>
<proteinExistence type="predicted"/>
<dbReference type="RefSeq" id="WP_055269381.1">
    <property type="nucleotide sequence ID" value="NZ_BAABZI010000001.1"/>
</dbReference>
<evidence type="ECO:0000313" key="6">
    <source>
        <dbReference type="Proteomes" id="UP000095576"/>
    </source>
</evidence>
<dbReference type="Proteomes" id="UP001200544">
    <property type="component" value="Unassembled WGS sequence"/>
</dbReference>